<dbReference type="GO" id="GO:0000978">
    <property type="term" value="F:RNA polymerase II cis-regulatory region sequence-specific DNA binding"/>
    <property type="evidence" value="ECO:0007669"/>
    <property type="project" value="TreeGrafter"/>
</dbReference>
<evidence type="ECO:0000256" key="2">
    <source>
        <dbReference type="ARBA" id="ARBA00009050"/>
    </source>
</evidence>
<dbReference type="GO" id="GO:0005634">
    <property type="term" value="C:nucleus"/>
    <property type="evidence" value="ECO:0007669"/>
    <property type="project" value="TreeGrafter"/>
</dbReference>
<evidence type="ECO:0000256" key="15">
    <source>
        <dbReference type="ARBA" id="ARBA00023242"/>
    </source>
</evidence>
<dbReference type="InterPro" id="IPR046347">
    <property type="entry name" value="bZIP_sf"/>
</dbReference>
<keyword evidence="9" id="KW-0238">DNA-binding</keyword>
<dbReference type="Proteomes" id="UP001214576">
    <property type="component" value="Unassembled WGS sequence"/>
</dbReference>
<evidence type="ECO:0000259" key="17">
    <source>
        <dbReference type="SMART" id="SM00338"/>
    </source>
</evidence>
<evidence type="ECO:0000256" key="6">
    <source>
        <dbReference type="ARBA" id="ARBA00022968"/>
    </source>
</evidence>
<accession>A0AAD4UKN6</accession>
<evidence type="ECO:0000256" key="5">
    <source>
        <dbReference type="ARBA" id="ARBA00022824"/>
    </source>
</evidence>
<feature type="domain" description="BZIP" evidence="17">
    <location>
        <begin position="299"/>
        <end position="367"/>
    </location>
</feature>
<gene>
    <name evidence="18" type="ORF">MG293_001273</name>
</gene>
<keyword evidence="15" id="KW-0539">Nucleus</keyword>
<dbReference type="InterPro" id="IPR051381">
    <property type="entry name" value="CREB_ATF_subfamily"/>
</dbReference>
<evidence type="ECO:0000313" key="19">
    <source>
        <dbReference type="Proteomes" id="UP001214576"/>
    </source>
</evidence>
<dbReference type="SMART" id="SM00338">
    <property type="entry name" value="BRLZ"/>
    <property type="match status" value="1"/>
</dbReference>
<evidence type="ECO:0000256" key="8">
    <source>
        <dbReference type="ARBA" id="ARBA00023015"/>
    </source>
</evidence>
<evidence type="ECO:0000256" key="13">
    <source>
        <dbReference type="ARBA" id="ARBA00023180"/>
    </source>
</evidence>
<organism evidence="18 19">
    <name type="scientific">Ovis ammon polii</name>
    <dbReference type="NCBI Taxonomy" id="230172"/>
    <lineage>
        <taxon>Eukaryota</taxon>
        <taxon>Metazoa</taxon>
        <taxon>Chordata</taxon>
        <taxon>Craniata</taxon>
        <taxon>Vertebrata</taxon>
        <taxon>Euteleostomi</taxon>
        <taxon>Mammalia</taxon>
        <taxon>Eutheria</taxon>
        <taxon>Laurasiatheria</taxon>
        <taxon>Artiodactyla</taxon>
        <taxon>Ruminantia</taxon>
        <taxon>Pecora</taxon>
        <taxon>Bovidae</taxon>
        <taxon>Caprinae</taxon>
        <taxon>Ovis</taxon>
    </lineage>
</organism>
<protein>
    <recommendedName>
        <fullName evidence="3">Cyclic AMP-responsive element-binding protein 3-like protein 4</fullName>
    </recommendedName>
</protein>
<keyword evidence="12" id="KW-0804">Transcription</keyword>
<feature type="region of interest" description="Disordered" evidence="16">
    <location>
        <begin position="432"/>
        <end position="462"/>
    </location>
</feature>
<dbReference type="InterPro" id="IPR004827">
    <property type="entry name" value="bZIP"/>
</dbReference>
<dbReference type="CDD" id="cd14689">
    <property type="entry name" value="bZIP_CREB3"/>
    <property type="match status" value="1"/>
</dbReference>
<keyword evidence="11" id="KW-0010">Activator</keyword>
<evidence type="ECO:0000256" key="14">
    <source>
        <dbReference type="ARBA" id="ARBA00023230"/>
    </source>
</evidence>
<evidence type="ECO:0000256" key="16">
    <source>
        <dbReference type="SAM" id="MobiDB-lite"/>
    </source>
</evidence>
<keyword evidence="4" id="KW-0812">Transmembrane</keyword>
<keyword evidence="5" id="KW-0256">Endoplasmic reticulum</keyword>
<evidence type="ECO:0000256" key="10">
    <source>
        <dbReference type="ARBA" id="ARBA00023136"/>
    </source>
</evidence>
<feature type="compositionally biased region" description="Pro residues" evidence="16">
    <location>
        <begin position="134"/>
        <end position="145"/>
    </location>
</feature>
<evidence type="ECO:0000256" key="1">
    <source>
        <dbReference type="ARBA" id="ARBA00004648"/>
    </source>
</evidence>
<evidence type="ECO:0000313" key="18">
    <source>
        <dbReference type="EMBL" id="KAI4548943.1"/>
    </source>
</evidence>
<name>A0AAD4UKN6_OVIAM</name>
<feature type="region of interest" description="Disordered" evidence="16">
    <location>
        <begin position="1"/>
        <end position="42"/>
    </location>
</feature>
<evidence type="ECO:0000256" key="7">
    <source>
        <dbReference type="ARBA" id="ARBA00022989"/>
    </source>
</evidence>
<dbReference type="EMBL" id="JAKZEL010000001">
    <property type="protein sequence ID" value="KAI4548943.1"/>
    <property type="molecule type" value="Genomic_DNA"/>
</dbReference>
<evidence type="ECO:0000256" key="12">
    <source>
        <dbReference type="ARBA" id="ARBA00023163"/>
    </source>
</evidence>
<keyword evidence="7" id="KW-1133">Transmembrane helix</keyword>
<comment type="similarity">
    <text evidence="2">Belongs to the bZIP family. ATF subfamily.</text>
</comment>
<evidence type="ECO:0000256" key="3">
    <source>
        <dbReference type="ARBA" id="ARBA00013878"/>
    </source>
</evidence>
<keyword evidence="14" id="KW-0834">Unfolded protein response</keyword>
<keyword evidence="19" id="KW-1185">Reference proteome</keyword>
<evidence type="ECO:0000256" key="11">
    <source>
        <dbReference type="ARBA" id="ARBA00023159"/>
    </source>
</evidence>
<dbReference type="PANTHER" id="PTHR45996:SF2">
    <property type="entry name" value="CYCLIC AMP-RESPONSIVE ELEMENT-BINDING PROTEIN 3-LIKE PROTEIN 4"/>
    <property type="match status" value="1"/>
</dbReference>
<dbReference type="PANTHER" id="PTHR45996">
    <property type="entry name" value="AGAP001464-PB"/>
    <property type="match status" value="1"/>
</dbReference>
<dbReference type="SUPFAM" id="SSF57959">
    <property type="entry name" value="Leucine zipper domain"/>
    <property type="match status" value="1"/>
</dbReference>
<reference evidence="18" key="1">
    <citation type="submission" date="2022-03" db="EMBL/GenBank/DDBJ databases">
        <title>Genomic analyses of argali, domestic sheep and their hybrids provide insights into chromosomal evolution, heterosis and genetic basis of agronomic traits.</title>
        <authorList>
            <person name="Li M."/>
        </authorList>
    </citation>
    <scope>NUCLEOTIDE SEQUENCE</scope>
    <source>
        <strain evidence="18">CAU-MHL-2022a</strain>
        <tissue evidence="18">Skin</tissue>
    </source>
</reference>
<dbReference type="GO" id="GO:0000981">
    <property type="term" value="F:DNA-binding transcription factor activity, RNA polymerase II-specific"/>
    <property type="evidence" value="ECO:0007669"/>
    <property type="project" value="TreeGrafter"/>
</dbReference>
<dbReference type="Pfam" id="PF00170">
    <property type="entry name" value="bZIP_1"/>
    <property type="match status" value="1"/>
</dbReference>
<dbReference type="GO" id="GO:0005789">
    <property type="term" value="C:endoplasmic reticulum membrane"/>
    <property type="evidence" value="ECO:0007669"/>
    <property type="project" value="UniProtKB-SubCell"/>
</dbReference>
<dbReference type="Gene3D" id="1.20.5.170">
    <property type="match status" value="1"/>
</dbReference>
<keyword evidence="13" id="KW-0325">Glycoprotein</keyword>
<keyword evidence="6" id="KW-0735">Signal-anchor</keyword>
<dbReference type="AlphaFoldDB" id="A0AAD4UKN6"/>
<sequence>MEKGEELRNCGVGEGESPHSPATAAPSPMPPSRTMDFSTPDLLDMCLEPPEDVFSTGSFLELGLHGPPSEVPVTRLQEQGLQGWECSGGHSCVSGLQESEPEDFLKLFIDPNQVYCSEASPGSDSGISEDPGHPDSPPAPKPPSSPALYEVVYEAGTLERMQGEAGPAVGLISIQLGQCSLWEGDIGPPGPVLTLQLRGFPQPMPLPRACGHPHPFSQPLTSPSDQWSPPFAVPDACVVSELPPDAHILPTAATVNSAPPAALVSLGESLDSVLSDTQNWGKGVEGGETDAEHCLCPKERVLKKVRRKIRNKQSAQDSRRRKKEYIDGLESRYCAAHILGPWFPRDLTLRSLFPSSLVTQLRQLQMLIVQTSNKAAQTSTCVLILLFSLALIILPSFSPFQGLPEAGPEDYQPHGVISRNILTHRDMTENPENAVVESRLEGPPGARGANSSTRTLLEKVGGRAGPSRHIRTVLHADEM</sequence>
<keyword evidence="8" id="KW-0805">Transcription regulation</keyword>
<comment type="caution">
    <text evidence="18">The sequence shown here is derived from an EMBL/GenBank/DDBJ whole genome shotgun (WGS) entry which is preliminary data.</text>
</comment>
<evidence type="ECO:0000256" key="4">
    <source>
        <dbReference type="ARBA" id="ARBA00022692"/>
    </source>
</evidence>
<feature type="region of interest" description="Disordered" evidence="16">
    <location>
        <begin position="118"/>
        <end position="146"/>
    </location>
</feature>
<dbReference type="GO" id="GO:0006986">
    <property type="term" value="P:response to unfolded protein"/>
    <property type="evidence" value="ECO:0007669"/>
    <property type="project" value="UniProtKB-KW"/>
</dbReference>
<proteinExistence type="inferred from homology"/>
<evidence type="ECO:0000256" key="9">
    <source>
        <dbReference type="ARBA" id="ARBA00023125"/>
    </source>
</evidence>
<comment type="subcellular location">
    <subcellularLocation>
        <location evidence="1">Endoplasmic reticulum membrane</location>
        <topology evidence="1">Single-pass type II membrane protein</topology>
    </subcellularLocation>
</comment>
<keyword evidence="10" id="KW-0472">Membrane</keyword>